<protein>
    <submittedName>
        <fullName evidence="3">MerR family transcriptional regulator</fullName>
    </submittedName>
</protein>
<dbReference type="GO" id="GO:0003700">
    <property type="term" value="F:DNA-binding transcription factor activity"/>
    <property type="evidence" value="ECO:0007669"/>
    <property type="project" value="InterPro"/>
</dbReference>
<comment type="caution">
    <text evidence="3">The sequence shown here is derived from an EMBL/GenBank/DDBJ whole genome shotgun (WGS) entry which is preliminary data.</text>
</comment>
<dbReference type="PROSITE" id="PS00552">
    <property type="entry name" value="HTH_MERR_1"/>
    <property type="match status" value="1"/>
</dbReference>
<dbReference type="RefSeq" id="WP_132204010.1">
    <property type="nucleotide sequence ID" value="NZ_SMKY01000315.1"/>
</dbReference>
<dbReference type="PRINTS" id="PR00040">
    <property type="entry name" value="HTHMERR"/>
</dbReference>
<sequence>MRIGEVSERSGISTRMLRHYDRLGLVSPTERTPGRYREYSEQDVRRLFHVEGLRSLGLSLHEIADVLADLSFSPASMVEQLITRTNDRLAREEELLRRLDQVQASDPAAWADVLRVIGLMRGLDANDASARQRLALSLAGEQDHEAVPLAEAALEEADPNVAGALYWALARTGDRALPVLVEALNSPIADRRHRAVAALEKINSPRASAALAGAFRHPDPLVSRRAVLARGTRGQADAIPALVALVVEGRDDVEAADVLGTLARHHGCGGEVANTIANELVGATPTARQRLAASLAEIPGPHAQTILTTLSSDVDRNVALTASFVLKARHPDD</sequence>
<dbReference type="Gene3D" id="1.10.1660.10">
    <property type="match status" value="1"/>
</dbReference>
<name>A0A4R5A582_9ACTN</name>
<gene>
    <name evidence="3" type="ORF">E1293_39455</name>
</gene>
<dbReference type="InterPro" id="IPR011989">
    <property type="entry name" value="ARM-like"/>
</dbReference>
<dbReference type="CDD" id="cd01106">
    <property type="entry name" value="HTH_TipAL-Mta"/>
    <property type="match status" value="1"/>
</dbReference>
<dbReference type="InterPro" id="IPR047057">
    <property type="entry name" value="MerR_fam"/>
</dbReference>
<dbReference type="OrthoDB" id="9808480at2"/>
<dbReference type="SMART" id="SM00567">
    <property type="entry name" value="EZ_HEAT"/>
    <property type="match status" value="3"/>
</dbReference>
<evidence type="ECO:0000256" key="1">
    <source>
        <dbReference type="ARBA" id="ARBA00023125"/>
    </source>
</evidence>
<dbReference type="InterPro" id="IPR004155">
    <property type="entry name" value="PBS_lyase_HEAT"/>
</dbReference>
<reference evidence="3 4" key="1">
    <citation type="submission" date="2019-03" db="EMBL/GenBank/DDBJ databases">
        <title>Draft genome sequences of novel Actinobacteria.</title>
        <authorList>
            <person name="Sahin N."/>
            <person name="Ay H."/>
            <person name="Saygin H."/>
        </authorList>
    </citation>
    <scope>NUCLEOTIDE SEQUENCE [LARGE SCALE GENOMIC DNA]</scope>
    <source>
        <strain evidence="3 4">DSM 45941</strain>
    </source>
</reference>
<dbReference type="InterPro" id="IPR009061">
    <property type="entry name" value="DNA-bd_dom_put_sf"/>
</dbReference>
<dbReference type="PANTHER" id="PTHR30204">
    <property type="entry name" value="REDOX-CYCLING DRUG-SENSING TRANSCRIPTIONAL ACTIVATOR SOXR"/>
    <property type="match status" value="1"/>
</dbReference>
<feature type="domain" description="HTH merR-type" evidence="2">
    <location>
        <begin position="1"/>
        <end position="69"/>
    </location>
</feature>
<dbReference type="Proteomes" id="UP000295578">
    <property type="component" value="Unassembled WGS sequence"/>
</dbReference>
<evidence type="ECO:0000313" key="4">
    <source>
        <dbReference type="Proteomes" id="UP000295578"/>
    </source>
</evidence>
<dbReference type="PROSITE" id="PS50937">
    <property type="entry name" value="HTH_MERR_2"/>
    <property type="match status" value="1"/>
</dbReference>
<dbReference type="Pfam" id="PF13411">
    <property type="entry name" value="MerR_1"/>
    <property type="match status" value="1"/>
</dbReference>
<dbReference type="SUPFAM" id="SSF46955">
    <property type="entry name" value="Putative DNA-binding domain"/>
    <property type="match status" value="1"/>
</dbReference>
<keyword evidence="4" id="KW-1185">Reference proteome</keyword>
<dbReference type="InterPro" id="IPR000551">
    <property type="entry name" value="MerR-type_HTH_dom"/>
</dbReference>
<evidence type="ECO:0000313" key="3">
    <source>
        <dbReference type="EMBL" id="TDD66180.1"/>
    </source>
</evidence>
<evidence type="ECO:0000259" key="2">
    <source>
        <dbReference type="PROSITE" id="PS50937"/>
    </source>
</evidence>
<proteinExistence type="predicted"/>
<dbReference type="Pfam" id="PF13646">
    <property type="entry name" value="HEAT_2"/>
    <property type="match status" value="1"/>
</dbReference>
<dbReference type="GO" id="GO:0003677">
    <property type="term" value="F:DNA binding"/>
    <property type="evidence" value="ECO:0007669"/>
    <property type="project" value="UniProtKB-KW"/>
</dbReference>
<dbReference type="SUPFAM" id="SSF48371">
    <property type="entry name" value="ARM repeat"/>
    <property type="match status" value="1"/>
</dbReference>
<accession>A0A4R5A582</accession>
<dbReference type="Gene3D" id="1.25.10.10">
    <property type="entry name" value="Leucine-rich Repeat Variant"/>
    <property type="match status" value="1"/>
</dbReference>
<dbReference type="EMBL" id="SMKY01000315">
    <property type="protein sequence ID" value="TDD66180.1"/>
    <property type="molecule type" value="Genomic_DNA"/>
</dbReference>
<organism evidence="3 4">
    <name type="scientific">Actinomadura darangshiensis</name>
    <dbReference type="NCBI Taxonomy" id="705336"/>
    <lineage>
        <taxon>Bacteria</taxon>
        <taxon>Bacillati</taxon>
        <taxon>Actinomycetota</taxon>
        <taxon>Actinomycetes</taxon>
        <taxon>Streptosporangiales</taxon>
        <taxon>Thermomonosporaceae</taxon>
        <taxon>Actinomadura</taxon>
    </lineage>
</organism>
<dbReference type="InterPro" id="IPR016024">
    <property type="entry name" value="ARM-type_fold"/>
</dbReference>
<dbReference type="SMART" id="SM00422">
    <property type="entry name" value="HTH_MERR"/>
    <property type="match status" value="1"/>
</dbReference>
<keyword evidence="1" id="KW-0238">DNA-binding</keyword>
<dbReference type="AlphaFoldDB" id="A0A4R5A582"/>
<dbReference type="PANTHER" id="PTHR30204:SF93">
    <property type="entry name" value="HTH MERR-TYPE DOMAIN-CONTAINING PROTEIN"/>
    <property type="match status" value="1"/>
</dbReference>